<evidence type="ECO:0000313" key="1">
    <source>
        <dbReference type="EMBL" id="MBD2199069.1"/>
    </source>
</evidence>
<evidence type="ECO:0000313" key="2">
    <source>
        <dbReference type="Proteomes" id="UP000658514"/>
    </source>
</evidence>
<organism evidence="1 2">
    <name type="scientific">Calothrix parietina FACHB-288</name>
    <dbReference type="NCBI Taxonomy" id="2692896"/>
    <lineage>
        <taxon>Bacteria</taxon>
        <taxon>Bacillati</taxon>
        <taxon>Cyanobacteriota</taxon>
        <taxon>Cyanophyceae</taxon>
        <taxon>Nostocales</taxon>
        <taxon>Calotrichaceae</taxon>
        <taxon>Calothrix</taxon>
    </lineage>
</organism>
<dbReference type="Pfam" id="PF19991">
    <property type="entry name" value="HMA_2"/>
    <property type="match status" value="1"/>
</dbReference>
<name>A0ABR8AH35_9CYAN</name>
<reference evidence="1 2" key="1">
    <citation type="journal article" date="2020" name="ISME J.">
        <title>Comparative genomics reveals insights into cyanobacterial evolution and habitat adaptation.</title>
        <authorList>
            <person name="Chen M.Y."/>
            <person name="Teng W.K."/>
            <person name="Zhao L."/>
            <person name="Hu C.X."/>
            <person name="Zhou Y.K."/>
            <person name="Han B.P."/>
            <person name="Song L.R."/>
            <person name="Shu W.S."/>
        </authorList>
    </citation>
    <scope>NUCLEOTIDE SEQUENCE [LARGE SCALE GENOMIC DNA]</scope>
    <source>
        <strain evidence="1 2">FACHB-288</strain>
    </source>
</reference>
<sequence length="352" mass="39559">MTTTISSHNLSTPLNDYPDLTSEQNFCDEISAQEHGNQVVEQVKLQVIHATAGRLRIRSNDGNWNCQIEQLCQDLKQQSWLLDIQHNQQRGSVIFTFDENQVSLPQVLKILTEFDVSYSPAVSKVDLTDFKSLEFWQKQSMAMIPLLAGLAVTRGLRVRGLPAILVYMLVADATRWVIDSVEPGLLLAVIAKTAEKFTEKEIPLRGFTKVANKSLKEIAKPGKLSYQVVHQIPGRIRFHVEQLNKDSAYGKKLESILKADAEVINFRVNYQASSVVINYHHPETSVDYWLHLLESALPPEIAPEILVSPPEAQPLTTPSAETNIDLDLSKIWIDLKPSMMSYSLGLMANFPL</sequence>
<accession>A0ABR8AH35</accession>
<dbReference type="EMBL" id="JACJQH010000052">
    <property type="protein sequence ID" value="MBD2199069.1"/>
    <property type="molecule type" value="Genomic_DNA"/>
</dbReference>
<proteinExistence type="predicted"/>
<keyword evidence="2" id="KW-1185">Reference proteome</keyword>
<protein>
    <recommendedName>
        <fullName evidence="3">Heavy metal translocating P-type ATPase</fullName>
    </recommendedName>
</protein>
<evidence type="ECO:0008006" key="3">
    <source>
        <dbReference type="Google" id="ProtNLM"/>
    </source>
</evidence>
<dbReference type="RefSeq" id="WP_190548030.1">
    <property type="nucleotide sequence ID" value="NZ_CAWPNO010000087.1"/>
</dbReference>
<dbReference type="Proteomes" id="UP000658514">
    <property type="component" value="Unassembled WGS sequence"/>
</dbReference>
<gene>
    <name evidence="1" type="ORF">H6G24_26920</name>
</gene>
<comment type="caution">
    <text evidence="1">The sequence shown here is derived from an EMBL/GenBank/DDBJ whole genome shotgun (WGS) entry which is preliminary data.</text>
</comment>